<organism evidence="5 6">
    <name type="scientific">Proteiniclasticum sediminis</name>
    <dbReference type="NCBI Taxonomy" id="2804028"/>
    <lineage>
        <taxon>Bacteria</taxon>
        <taxon>Bacillati</taxon>
        <taxon>Bacillota</taxon>
        <taxon>Clostridia</taxon>
        <taxon>Eubacteriales</taxon>
        <taxon>Clostridiaceae</taxon>
        <taxon>Proteiniclasticum</taxon>
    </lineage>
</organism>
<evidence type="ECO:0000256" key="4">
    <source>
        <dbReference type="SAM" id="Coils"/>
    </source>
</evidence>
<evidence type="ECO:0000256" key="2">
    <source>
        <dbReference type="ARBA" id="ARBA00022448"/>
    </source>
</evidence>
<accession>A0A941CNV4</accession>
<keyword evidence="4" id="KW-0175">Coiled coil</keyword>
<proteinExistence type="inferred from homology"/>
<name>A0A941CNV4_9CLOT</name>
<feature type="coiled-coil region" evidence="4">
    <location>
        <begin position="6"/>
        <end position="45"/>
    </location>
</feature>
<dbReference type="Gene3D" id="3.30.2320.30">
    <property type="entry name" value="ATP synthase, E subunit, C-terminal"/>
    <property type="match status" value="1"/>
</dbReference>
<evidence type="ECO:0000313" key="6">
    <source>
        <dbReference type="Proteomes" id="UP000675379"/>
    </source>
</evidence>
<dbReference type="AlphaFoldDB" id="A0A941CNV4"/>
<keyword evidence="6" id="KW-1185">Reference proteome</keyword>
<dbReference type="RefSeq" id="WP_211799874.1">
    <property type="nucleotide sequence ID" value="NZ_JAGSCS010000003.1"/>
</dbReference>
<dbReference type="InterPro" id="IPR038495">
    <property type="entry name" value="ATPase_E_C"/>
</dbReference>
<dbReference type="SUPFAM" id="SSF160527">
    <property type="entry name" value="V-type ATPase subunit E-like"/>
    <property type="match status" value="1"/>
</dbReference>
<dbReference type="InterPro" id="IPR002842">
    <property type="entry name" value="ATPase_V1_Esu"/>
</dbReference>
<sequence length="199" mass="23059">MQYNTLEELEAYFKQEIRKVSEKELEEVRREIEKIKNKVVTELEETAKLNAKIIVDQELKEIDSDHAISLSRLADDNNRRLMAKRQELTEGLFADVRNKLLAYAATDDYKTMMGEKTRKLAQRFRADAVLIVGKRDESLLPELLRSFSEGTQGTVDPQIELGGFRLEVKKDRIIVDETFDSTLNEEREKFYANSNLIIG</sequence>
<evidence type="ECO:0000313" key="5">
    <source>
        <dbReference type="EMBL" id="MBR0575349.1"/>
    </source>
</evidence>
<dbReference type="GO" id="GO:0033178">
    <property type="term" value="C:proton-transporting two-sector ATPase complex, catalytic domain"/>
    <property type="evidence" value="ECO:0007669"/>
    <property type="project" value="InterPro"/>
</dbReference>
<dbReference type="GO" id="GO:0046961">
    <property type="term" value="F:proton-transporting ATPase activity, rotational mechanism"/>
    <property type="evidence" value="ECO:0007669"/>
    <property type="project" value="InterPro"/>
</dbReference>
<reference evidence="5" key="1">
    <citation type="submission" date="2021-04" db="EMBL/GenBank/DDBJ databases">
        <title>Proteiniclasticum sedimins sp. nov., an obligate anaerobic bacterium isolated from anaerobic sludge.</title>
        <authorList>
            <person name="Liu J."/>
        </authorList>
    </citation>
    <scope>NUCLEOTIDE SEQUENCE</scope>
    <source>
        <strain evidence="5">BAD-10</strain>
    </source>
</reference>
<dbReference type="Pfam" id="PF01991">
    <property type="entry name" value="vATP-synt_E"/>
    <property type="match status" value="1"/>
</dbReference>
<protein>
    <submittedName>
        <fullName evidence="5">V-type ATP synthase subunit E</fullName>
    </submittedName>
</protein>
<comment type="similarity">
    <text evidence="1">Belongs to the V-ATPase E subunit family.</text>
</comment>
<evidence type="ECO:0000256" key="1">
    <source>
        <dbReference type="ARBA" id="ARBA00005901"/>
    </source>
</evidence>
<keyword evidence="3" id="KW-0406">Ion transport</keyword>
<gene>
    <name evidence="5" type="ORF">KCG48_03245</name>
</gene>
<evidence type="ECO:0000256" key="3">
    <source>
        <dbReference type="ARBA" id="ARBA00023065"/>
    </source>
</evidence>
<comment type="caution">
    <text evidence="5">The sequence shown here is derived from an EMBL/GenBank/DDBJ whole genome shotgun (WGS) entry which is preliminary data.</text>
</comment>
<keyword evidence="2" id="KW-0813">Transport</keyword>
<dbReference type="Proteomes" id="UP000675379">
    <property type="component" value="Unassembled WGS sequence"/>
</dbReference>
<dbReference type="EMBL" id="JAGSCS010000003">
    <property type="protein sequence ID" value="MBR0575349.1"/>
    <property type="molecule type" value="Genomic_DNA"/>
</dbReference>